<reference evidence="1" key="1">
    <citation type="submission" date="2022-01" db="EMBL/GenBank/DDBJ databases">
        <title>PSI-footprinting approach for the identification of protein synthesis inhibitor producers.</title>
        <authorList>
            <person name="Handel F."/>
            <person name="Kulik A."/>
            <person name="Wex K.W."/>
            <person name="Berscheid A."/>
            <person name="Saur J.S."/>
            <person name="Winkler A."/>
            <person name="Wibberg D."/>
            <person name="Kalinowski J."/>
            <person name="Broetz-Oesterhelt H."/>
            <person name="Mast Y."/>
        </authorList>
    </citation>
    <scope>NUCLEOTIDE SEQUENCE</scope>
    <source>
        <strain evidence="1">KNN 49.3e</strain>
    </source>
</reference>
<dbReference type="RefSeq" id="WP_116111669.1">
    <property type="nucleotide sequence ID" value="NZ_CP091196.1"/>
</dbReference>
<evidence type="ECO:0000313" key="2">
    <source>
        <dbReference type="Proteomes" id="UP000830158"/>
    </source>
</evidence>
<keyword evidence="2" id="KW-1185">Reference proteome</keyword>
<gene>
    <name evidence="1" type="ORF">L1857_05225</name>
</gene>
<proteinExistence type="predicted"/>
<organism evidence="1 2">
    <name type="scientific">Amycolatopsis thermalba</name>
    <dbReference type="NCBI Taxonomy" id="944492"/>
    <lineage>
        <taxon>Bacteria</taxon>
        <taxon>Bacillati</taxon>
        <taxon>Actinomycetota</taxon>
        <taxon>Actinomycetes</taxon>
        <taxon>Pseudonocardiales</taxon>
        <taxon>Pseudonocardiaceae</taxon>
        <taxon>Amycolatopsis</taxon>
    </lineage>
</organism>
<sequence>MGRRLCDEREYPAALLAAAAYRLPGTDRAMPARPVRAEDWPGLLAAARKHRMTGLLTAAIAAGAFPATGAQAREAASAHATNQMRVLVLEHELLRILDLLTGAGIEARVLKGTAVAHLDYPDPALRSFNDLDVLVRAGDIDRTVAVLATAGFRRTLAEPRPGFDRRFDKGMTLRPPAGYELDLHRTFVLGPWGRRVDLDAVWDAGQEFAIGGRAVRALSLPNRFLHACYHAALGDWPLRLGSLRDVAEMLRVVDGNPEPVRRTAASWGAEAVVAAAVADTVRLLGIKVPGELAHWAVGYIPSARDESWLGLHTTPDKTFAAQAVATLRVLPWRDKPAYLRALVFPDARYTAARHRSPLSRFTYALREVRKGSPTGSR</sequence>
<accession>A0ABY4NR10</accession>
<dbReference type="Pfam" id="PF14907">
    <property type="entry name" value="NTP_transf_5"/>
    <property type="match status" value="1"/>
</dbReference>
<dbReference type="EMBL" id="CP091196">
    <property type="protein sequence ID" value="UQS22267.1"/>
    <property type="molecule type" value="Genomic_DNA"/>
</dbReference>
<dbReference type="InterPro" id="IPR039498">
    <property type="entry name" value="NTP_transf_5"/>
</dbReference>
<dbReference type="Gene3D" id="3.30.460.40">
    <property type="match status" value="1"/>
</dbReference>
<protein>
    <submittedName>
        <fullName evidence="1">Nucleotidyltransferase family protein</fullName>
    </submittedName>
</protein>
<dbReference type="Proteomes" id="UP000830158">
    <property type="component" value="Chromosome"/>
</dbReference>
<evidence type="ECO:0000313" key="1">
    <source>
        <dbReference type="EMBL" id="UQS22267.1"/>
    </source>
</evidence>
<name>A0ABY4NR10_9PSEU</name>